<feature type="domain" description="CCD97-like C-terminal" evidence="2">
    <location>
        <begin position="228"/>
        <end position="290"/>
    </location>
</feature>
<dbReference type="InterPro" id="IPR018613">
    <property type="entry name" value="Ccdc97-like"/>
</dbReference>
<dbReference type="PANTHER" id="PTHR31840">
    <property type="entry name" value="COILED-COIL DOMAIN-CONTAINING PROTEIN 97"/>
    <property type="match status" value="1"/>
</dbReference>
<feature type="domain" description="CCD97-like C-terminal" evidence="2">
    <location>
        <begin position="141"/>
        <end position="218"/>
    </location>
</feature>
<sequence>MEFEEEEEEEKTNPQQIKKPNQIKFNLPSNTQNNIQNNQINLQNQDNIEIEQNQQKNDHLKHQQQIKNNKNQNIFEKEEDEVDEEEQQITNNIFIDKQNLDQVQINELEEEYNNKLDDVTLENYFKKLQYRKQSIPVKILNRRHKKLQQLIEEDKFFSEEEIKLREPLLYFLYCGQYTRNNELLDDTQGLQCGMLTFLMQRNVEEEYQKILKKKYEKLKNKLDFPQLNSNQDIDQDEIEDNQDELIRLLHDRFICGLETEHFNYEFIDNNEDLDDDKIINDDIEESYYDKQQVLQIKLENSQYTGIQDY</sequence>
<gene>
    <name evidence="3" type="ORF">PPERSA_01804</name>
</gene>
<feature type="compositionally biased region" description="Acidic residues" evidence="1">
    <location>
        <begin position="1"/>
        <end position="10"/>
    </location>
</feature>
<evidence type="ECO:0000313" key="3">
    <source>
        <dbReference type="EMBL" id="KRX02687.1"/>
    </source>
</evidence>
<keyword evidence="4" id="KW-1185">Reference proteome</keyword>
<reference evidence="3 4" key="1">
    <citation type="journal article" date="2015" name="Sci. Rep.">
        <title>Genome of the facultative scuticociliatosis pathogen Pseudocohnilembus persalinus provides insight into its virulence through horizontal gene transfer.</title>
        <authorList>
            <person name="Xiong J."/>
            <person name="Wang G."/>
            <person name="Cheng J."/>
            <person name="Tian M."/>
            <person name="Pan X."/>
            <person name="Warren A."/>
            <person name="Jiang C."/>
            <person name="Yuan D."/>
            <person name="Miao W."/>
        </authorList>
    </citation>
    <scope>NUCLEOTIDE SEQUENCE [LARGE SCALE GENOMIC DNA]</scope>
    <source>
        <strain evidence="3">36N120E</strain>
    </source>
</reference>
<name>A0A0V0QK48_PSEPJ</name>
<dbReference type="OrthoDB" id="333176at2759"/>
<evidence type="ECO:0000313" key="4">
    <source>
        <dbReference type="Proteomes" id="UP000054937"/>
    </source>
</evidence>
<organism evidence="3 4">
    <name type="scientific">Pseudocohnilembus persalinus</name>
    <name type="common">Ciliate</name>
    <dbReference type="NCBI Taxonomy" id="266149"/>
    <lineage>
        <taxon>Eukaryota</taxon>
        <taxon>Sar</taxon>
        <taxon>Alveolata</taxon>
        <taxon>Ciliophora</taxon>
        <taxon>Intramacronucleata</taxon>
        <taxon>Oligohymenophorea</taxon>
        <taxon>Scuticociliatia</taxon>
        <taxon>Philasterida</taxon>
        <taxon>Pseudocohnilembidae</taxon>
        <taxon>Pseudocohnilembus</taxon>
    </lineage>
</organism>
<accession>A0A0V0QK48</accession>
<feature type="region of interest" description="Disordered" evidence="1">
    <location>
        <begin position="1"/>
        <end position="34"/>
    </location>
</feature>
<proteinExistence type="predicted"/>
<dbReference type="Pfam" id="PF09747">
    <property type="entry name" value="CCD97-like_C"/>
    <property type="match status" value="2"/>
</dbReference>
<evidence type="ECO:0000256" key="1">
    <source>
        <dbReference type="SAM" id="MobiDB-lite"/>
    </source>
</evidence>
<dbReference type="Proteomes" id="UP000054937">
    <property type="component" value="Unassembled WGS sequence"/>
</dbReference>
<dbReference type="EMBL" id="LDAU01000153">
    <property type="protein sequence ID" value="KRX02687.1"/>
    <property type="molecule type" value="Genomic_DNA"/>
</dbReference>
<feature type="compositionally biased region" description="Polar residues" evidence="1">
    <location>
        <begin position="13"/>
        <end position="31"/>
    </location>
</feature>
<protein>
    <recommendedName>
        <fullName evidence="2">CCD97-like C-terminal domain-containing protein</fullName>
    </recommendedName>
</protein>
<dbReference type="InterPro" id="IPR040233">
    <property type="entry name" value="CCD97-like_C"/>
</dbReference>
<dbReference type="PANTHER" id="PTHR31840:SF1">
    <property type="entry name" value="COILED-COIL DOMAIN-CONTAINING PROTEIN 97"/>
    <property type="match status" value="1"/>
</dbReference>
<comment type="caution">
    <text evidence="3">The sequence shown here is derived from an EMBL/GenBank/DDBJ whole genome shotgun (WGS) entry which is preliminary data.</text>
</comment>
<dbReference type="InParanoid" id="A0A0V0QK48"/>
<dbReference type="AlphaFoldDB" id="A0A0V0QK48"/>
<evidence type="ECO:0000259" key="2">
    <source>
        <dbReference type="Pfam" id="PF09747"/>
    </source>
</evidence>